<feature type="region of interest" description="Disordered" evidence="1">
    <location>
        <begin position="83"/>
        <end position="140"/>
    </location>
</feature>
<dbReference type="AlphaFoldDB" id="A0A645GZN2"/>
<gene>
    <name evidence="2" type="ORF">SDC9_176532</name>
</gene>
<name>A0A645GZN2_9ZZZZ</name>
<sequence length="156" mass="17310">MAGPWARAARPHCGTETNWGLATTPCASRSHAMSPALVEIRCRTSGQAPIHWACLAVRHLSRPHYSRPPCSHLPHRLLPPFRTIRSRSLPGPVRHPLPRPHPPHQQPTTPSALSPYRDTYPDLSHPPHSTRSESAILPVQQRPVRSMPCLGFQAVP</sequence>
<proteinExistence type="predicted"/>
<organism evidence="2">
    <name type="scientific">bioreactor metagenome</name>
    <dbReference type="NCBI Taxonomy" id="1076179"/>
    <lineage>
        <taxon>unclassified sequences</taxon>
        <taxon>metagenomes</taxon>
        <taxon>ecological metagenomes</taxon>
    </lineage>
</organism>
<comment type="caution">
    <text evidence="2">The sequence shown here is derived from an EMBL/GenBank/DDBJ whole genome shotgun (WGS) entry which is preliminary data.</text>
</comment>
<protein>
    <submittedName>
        <fullName evidence="2">Uncharacterized protein</fullName>
    </submittedName>
</protein>
<evidence type="ECO:0000256" key="1">
    <source>
        <dbReference type="SAM" id="MobiDB-lite"/>
    </source>
</evidence>
<accession>A0A645GZN2</accession>
<evidence type="ECO:0000313" key="2">
    <source>
        <dbReference type="EMBL" id="MPN29083.1"/>
    </source>
</evidence>
<dbReference type="EMBL" id="VSSQ01079611">
    <property type="protein sequence ID" value="MPN29083.1"/>
    <property type="molecule type" value="Genomic_DNA"/>
</dbReference>
<reference evidence="2" key="1">
    <citation type="submission" date="2019-08" db="EMBL/GenBank/DDBJ databases">
        <authorList>
            <person name="Kucharzyk K."/>
            <person name="Murdoch R.W."/>
            <person name="Higgins S."/>
            <person name="Loffler F."/>
        </authorList>
    </citation>
    <scope>NUCLEOTIDE SEQUENCE</scope>
</reference>